<feature type="non-terminal residue" evidence="2">
    <location>
        <position position="143"/>
    </location>
</feature>
<sequence length="143" mass="17430">MSICRLSQSCSFRICEKETSFMERVRRNVLRLLEFRIREILASFKFQDTNLEPEDQDYEVKIEHDTRLTWPDDRHGNTEKDNIRERKESIQQELLSELKEIDKSIKRKRSPESEQSSRSSRESKQKHHVSSRQGHHYHRKRFR</sequence>
<name>A0A5J4R571_9EUKA</name>
<evidence type="ECO:0000313" key="3">
    <source>
        <dbReference type="Proteomes" id="UP000324800"/>
    </source>
</evidence>
<gene>
    <name evidence="2" type="ORF">EZS28_053734</name>
</gene>
<evidence type="ECO:0000256" key="1">
    <source>
        <dbReference type="SAM" id="MobiDB-lite"/>
    </source>
</evidence>
<dbReference type="EMBL" id="SNRW01043352">
    <property type="protein sequence ID" value="KAA6328310.1"/>
    <property type="molecule type" value="Genomic_DNA"/>
</dbReference>
<accession>A0A5J4R571</accession>
<proteinExistence type="predicted"/>
<feature type="compositionally biased region" description="Basic residues" evidence="1">
    <location>
        <begin position="124"/>
        <end position="143"/>
    </location>
</feature>
<protein>
    <submittedName>
        <fullName evidence="2">Uncharacterized protein</fullName>
    </submittedName>
</protein>
<dbReference type="Proteomes" id="UP000324800">
    <property type="component" value="Unassembled WGS sequence"/>
</dbReference>
<organism evidence="2 3">
    <name type="scientific">Streblomastix strix</name>
    <dbReference type="NCBI Taxonomy" id="222440"/>
    <lineage>
        <taxon>Eukaryota</taxon>
        <taxon>Metamonada</taxon>
        <taxon>Preaxostyla</taxon>
        <taxon>Oxymonadida</taxon>
        <taxon>Streblomastigidae</taxon>
        <taxon>Streblomastix</taxon>
    </lineage>
</organism>
<reference evidence="2 3" key="1">
    <citation type="submission" date="2019-03" db="EMBL/GenBank/DDBJ databases">
        <title>Single cell metagenomics reveals metabolic interactions within the superorganism composed of flagellate Streblomastix strix and complex community of Bacteroidetes bacteria on its surface.</title>
        <authorList>
            <person name="Treitli S.C."/>
            <person name="Kolisko M."/>
            <person name="Husnik F."/>
            <person name="Keeling P."/>
            <person name="Hampl V."/>
        </authorList>
    </citation>
    <scope>NUCLEOTIDE SEQUENCE [LARGE SCALE GENOMIC DNA]</scope>
    <source>
        <strain evidence="2">ST1C</strain>
    </source>
</reference>
<feature type="region of interest" description="Disordered" evidence="1">
    <location>
        <begin position="99"/>
        <end position="143"/>
    </location>
</feature>
<dbReference type="AlphaFoldDB" id="A0A5J4R571"/>
<comment type="caution">
    <text evidence="2">The sequence shown here is derived from an EMBL/GenBank/DDBJ whole genome shotgun (WGS) entry which is preliminary data.</text>
</comment>
<evidence type="ECO:0000313" key="2">
    <source>
        <dbReference type="EMBL" id="KAA6328310.1"/>
    </source>
</evidence>